<dbReference type="SMART" id="SM00387">
    <property type="entry name" value="HATPase_c"/>
    <property type="match status" value="1"/>
</dbReference>
<evidence type="ECO:0000256" key="6">
    <source>
        <dbReference type="ARBA" id="ARBA00022692"/>
    </source>
</evidence>
<sequence length="482" mass="48090">MRLRILLVTALTTALVLAALLVPLAILTRSHAADRATADATARAQSLAAGIGTALAHPGPEGSRATAASLVTAANGASLPQTSVILADGTVLGPPARVTDAVRLARYGRAFAYAPPGGGQVVLVPVQGTSGGTAVVHVALTDQQLYAGTLPSWLAFAGLGVGLVLLGLLVADRLGARLVGSTQRLAKVADRLAAGDLTARAEPEGPPELRLVAGELNNLAGRIEGFLTAERENAADLAHRLRTPVAALRLDAEGLRDPAEAERIAADVAALEHSVDEVIRTARKPLREAAGYGGAVGPGGRGGNAPCVDLAAVARERADFWRPLAEDQGRTLGFHAPDAPVPVRADEAELAAAVDALIGNVFDHTPEGVGMRLSVSAAEHGHQGGAAGARTGGGGVLVIEDDGPGFPEGHVPQRGKSGGGSTGLGLDIVRRVAEESGGSTVLTTALGASGRGAVQGDGGAVAGGAGGGRGARVEAHLGGPSA</sequence>
<accession>A0ABP3K160</accession>
<evidence type="ECO:0000256" key="1">
    <source>
        <dbReference type="ARBA" id="ARBA00000085"/>
    </source>
</evidence>
<evidence type="ECO:0000256" key="2">
    <source>
        <dbReference type="ARBA" id="ARBA00004236"/>
    </source>
</evidence>
<proteinExistence type="predicted"/>
<dbReference type="CDD" id="cd06225">
    <property type="entry name" value="HAMP"/>
    <property type="match status" value="1"/>
</dbReference>
<dbReference type="Gene3D" id="3.30.565.10">
    <property type="entry name" value="Histidine kinase-like ATPase, C-terminal domain"/>
    <property type="match status" value="1"/>
</dbReference>
<reference evidence="17" key="1">
    <citation type="journal article" date="2019" name="Int. J. Syst. Evol. Microbiol.">
        <title>The Global Catalogue of Microorganisms (GCM) 10K type strain sequencing project: providing services to taxonomists for standard genome sequencing and annotation.</title>
        <authorList>
            <consortium name="The Broad Institute Genomics Platform"/>
            <consortium name="The Broad Institute Genome Sequencing Center for Infectious Disease"/>
            <person name="Wu L."/>
            <person name="Ma J."/>
        </authorList>
    </citation>
    <scope>NUCLEOTIDE SEQUENCE [LARGE SCALE GENOMIC DNA]</scope>
    <source>
        <strain evidence="17">JCM 4805</strain>
    </source>
</reference>
<comment type="caution">
    <text evidence="16">The sequence shown here is derived from an EMBL/GenBank/DDBJ whole genome shotgun (WGS) entry which is preliminary data.</text>
</comment>
<keyword evidence="17" id="KW-1185">Reference proteome</keyword>
<dbReference type="InterPro" id="IPR036890">
    <property type="entry name" value="HATPase_C_sf"/>
</dbReference>
<dbReference type="PRINTS" id="PR00344">
    <property type="entry name" value="BCTRLSENSOR"/>
</dbReference>
<feature type="signal peptide" evidence="13">
    <location>
        <begin position="1"/>
        <end position="32"/>
    </location>
</feature>
<evidence type="ECO:0000256" key="9">
    <source>
        <dbReference type="ARBA" id="ARBA00023012"/>
    </source>
</evidence>
<dbReference type="InterPro" id="IPR004358">
    <property type="entry name" value="Sig_transdc_His_kin-like_C"/>
</dbReference>
<dbReference type="CDD" id="cd00082">
    <property type="entry name" value="HisKA"/>
    <property type="match status" value="1"/>
</dbReference>
<dbReference type="Proteomes" id="UP001500909">
    <property type="component" value="Unassembled WGS sequence"/>
</dbReference>
<evidence type="ECO:0000256" key="4">
    <source>
        <dbReference type="ARBA" id="ARBA00022553"/>
    </source>
</evidence>
<dbReference type="InterPro" id="IPR003661">
    <property type="entry name" value="HisK_dim/P_dom"/>
</dbReference>
<dbReference type="InterPro" id="IPR005467">
    <property type="entry name" value="His_kinase_dom"/>
</dbReference>
<evidence type="ECO:0000256" key="5">
    <source>
        <dbReference type="ARBA" id="ARBA00022679"/>
    </source>
</evidence>
<evidence type="ECO:0000256" key="11">
    <source>
        <dbReference type="SAM" id="MobiDB-lite"/>
    </source>
</evidence>
<keyword evidence="8 12" id="KW-1133">Transmembrane helix</keyword>
<dbReference type="Pfam" id="PF00672">
    <property type="entry name" value="HAMP"/>
    <property type="match status" value="1"/>
</dbReference>
<dbReference type="GO" id="GO:0016301">
    <property type="term" value="F:kinase activity"/>
    <property type="evidence" value="ECO:0007669"/>
    <property type="project" value="UniProtKB-KW"/>
</dbReference>
<dbReference type="InterPro" id="IPR036097">
    <property type="entry name" value="HisK_dim/P_sf"/>
</dbReference>
<keyword evidence="6 12" id="KW-0812">Transmembrane</keyword>
<dbReference type="EMBL" id="BAAABY010000026">
    <property type="protein sequence ID" value="GAA0468093.1"/>
    <property type="molecule type" value="Genomic_DNA"/>
</dbReference>
<feature type="domain" description="HAMP" evidence="15">
    <location>
        <begin position="176"/>
        <end position="228"/>
    </location>
</feature>
<comment type="subcellular location">
    <subcellularLocation>
        <location evidence="2">Cell membrane</location>
    </subcellularLocation>
</comment>
<keyword evidence="7 16" id="KW-0418">Kinase</keyword>
<evidence type="ECO:0000256" key="8">
    <source>
        <dbReference type="ARBA" id="ARBA00022989"/>
    </source>
</evidence>
<dbReference type="SUPFAM" id="SSF47384">
    <property type="entry name" value="Homodimeric domain of signal transducing histidine kinase"/>
    <property type="match status" value="1"/>
</dbReference>
<name>A0ABP3K160_9ACTN</name>
<keyword evidence="13" id="KW-0732">Signal</keyword>
<dbReference type="Gene3D" id="1.10.287.130">
    <property type="match status" value="1"/>
</dbReference>
<dbReference type="PROSITE" id="PS50109">
    <property type="entry name" value="HIS_KIN"/>
    <property type="match status" value="1"/>
</dbReference>
<feature type="region of interest" description="Disordered" evidence="11">
    <location>
        <begin position="463"/>
        <end position="482"/>
    </location>
</feature>
<dbReference type="InterPro" id="IPR003594">
    <property type="entry name" value="HATPase_dom"/>
</dbReference>
<evidence type="ECO:0000259" key="15">
    <source>
        <dbReference type="PROSITE" id="PS50885"/>
    </source>
</evidence>
<comment type="catalytic activity">
    <reaction evidence="1">
        <text>ATP + protein L-histidine = ADP + protein N-phospho-L-histidine.</text>
        <dbReference type="EC" id="2.7.13.3"/>
    </reaction>
</comment>
<protein>
    <recommendedName>
        <fullName evidence="3">histidine kinase</fullName>
        <ecNumber evidence="3">2.7.13.3</ecNumber>
    </recommendedName>
</protein>
<keyword evidence="4" id="KW-0597">Phosphoprotein</keyword>
<dbReference type="Pfam" id="PF02518">
    <property type="entry name" value="HATPase_c"/>
    <property type="match status" value="1"/>
</dbReference>
<dbReference type="PROSITE" id="PS50885">
    <property type="entry name" value="HAMP"/>
    <property type="match status" value="1"/>
</dbReference>
<evidence type="ECO:0000256" key="13">
    <source>
        <dbReference type="SAM" id="SignalP"/>
    </source>
</evidence>
<feature type="chain" id="PRO_5045785099" description="histidine kinase" evidence="13">
    <location>
        <begin position="33"/>
        <end position="482"/>
    </location>
</feature>
<evidence type="ECO:0000256" key="3">
    <source>
        <dbReference type="ARBA" id="ARBA00012438"/>
    </source>
</evidence>
<dbReference type="PANTHER" id="PTHR45436">
    <property type="entry name" value="SENSOR HISTIDINE KINASE YKOH"/>
    <property type="match status" value="1"/>
</dbReference>
<evidence type="ECO:0000256" key="10">
    <source>
        <dbReference type="ARBA" id="ARBA00023136"/>
    </source>
</evidence>
<evidence type="ECO:0000256" key="7">
    <source>
        <dbReference type="ARBA" id="ARBA00022777"/>
    </source>
</evidence>
<feature type="domain" description="Histidine kinase" evidence="14">
    <location>
        <begin position="236"/>
        <end position="450"/>
    </location>
</feature>
<keyword evidence="10 12" id="KW-0472">Membrane</keyword>
<dbReference type="PANTHER" id="PTHR45436:SF5">
    <property type="entry name" value="SENSOR HISTIDINE KINASE TRCS"/>
    <property type="match status" value="1"/>
</dbReference>
<feature type="transmembrane region" description="Helical" evidence="12">
    <location>
        <begin position="153"/>
        <end position="171"/>
    </location>
</feature>
<evidence type="ECO:0000313" key="16">
    <source>
        <dbReference type="EMBL" id="GAA0468093.1"/>
    </source>
</evidence>
<gene>
    <name evidence="16" type="ORF">GCM10010361_35340</name>
</gene>
<organism evidence="16 17">
    <name type="scientific">Streptomyces olivaceiscleroticus</name>
    <dbReference type="NCBI Taxonomy" id="68245"/>
    <lineage>
        <taxon>Bacteria</taxon>
        <taxon>Bacillati</taxon>
        <taxon>Actinomycetota</taxon>
        <taxon>Actinomycetes</taxon>
        <taxon>Kitasatosporales</taxon>
        <taxon>Streptomycetaceae</taxon>
        <taxon>Streptomyces</taxon>
    </lineage>
</organism>
<evidence type="ECO:0000313" key="17">
    <source>
        <dbReference type="Proteomes" id="UP001500909"/>
    </source>
</evidence>
<dbReference type="EC" id="2.7.13.3" evidence="3"/>
<dbReference type="InterPro" id="IPR003660">
    <property type="entry name" value="HAMP_dom"/>
</dbReference>
<dbReference type="RefSeq" id="WP_346095979.1">
    <property type="nucleotide sequence ID" value="NZ_BAAABY010000026.1"/>
</dbReference>
<evidence type="ECO:0000259" key="14">
    <source>
        <dbReference type="PROSITE" id="PS50109"/>
    </source>
</evidence>
<keyword evidence="5" id="KW-0808">Transferase</keyword>
<dbReference type="SUPFAM" id="SSF55874">
    <property type="entry name" value="ATPase domain of HSP90 chaperone/DNA topoisomerase II/histidine kinase"/>
    <property type="match status" value="1"/>
</dbReference>
<dbReference type="InterPro" id="IPR050428">
    <property type="entry name" value="TCS_sensor_his_kinase"/>
</dbReference>
<dbReference type="SMART" id="SM00304">
    <property type="entry name" value="HAMP"/>
    <property type="match status" value="1"/>
</dbReference>
<keyword evidence="9" id="KW-0902">Two-component regulatory system</keyword>
<evidence type="ECO:0000256" key="12">
    <source>
        <dbReference type="SAM" id="Phobius"/>
    </source>
</evidence>